<keyword evidence="2" id="KW-0378">Hydrolase</keyword>
<dbReference type="PANTHER" id="PTHR11567:SF110">
    <property type="entry name" value="2-PHOSPHOXYLOSE PHOSPHATASE 1"/>
    <property type="match status" value="1"/>
</dbReference>
<dbReference type="Pfam" id="PF00328">
    <property type="entry name" value="His_Phos_2"/>
    <property type="match status" value="1"/>
</dbReference>
<dbReference type="Gene3D" id="3.40.50.1240">
    <property type="entry name" value="Phosphoglycerate mutase-like"/>
    <property type="match status" value="1"/>
</dbReference>
<dbReference type="InterPro" id="IPR050645">
    <property type="entry name" value="Histidine_acid_phosphatase"/>
</dbReference>
<dbReference type="EMBL" id="JAHLJV010000202">
    <property type="protein sequence ID" value="KAK1564195.1"/>
    <property type="molecule type" value="Genomic_DNA"/>
</dbReference>
<dbReference type="Proteomes" id="UP001230504">
    <property type="component" value="Unassembled WGS sequence"/>
</dbReference>
<dbReference type="RefSeq" id="XP_060407015.1">
    <property type="nucleotide sequence ID" value="XM_060556172.1"/>
</dbReference>
<name>A0AAD8PJL1_9PEZI</name>
<gene>
    <name evidence="3" type="ORF">LY79DRAFT_530379</name>
</gene>
<dbReference type="CDD" id="cd07061">
    <property type="entry name" value="HP_HAP_like"/>
    <property type="match status" value="1"/>
</dbReference>
<accession>A0AAD8PJL1</accession>
<dbReference type="InterPro" id="IPR000560">
    <property type="entry name" value="His_Pase_clade-2"/>
</dbReference>
<sequence length="463" mass="52508">MSTQVVTLWCTLHPASGRESELRKVLLHLAAKVREIESTCLRYEVFEKTEKGLGGSRRSGPDLIPAADWPFNISAKGPRTLFHGSGPKSIPINDEIDKPLLPDGRRPIYCDKGELTDRGRASTLELGRQLRRLYIDRLNFMPRTLHVSHLYLRSTQYQRTFVSLQHLFRGLYPPEFVDGRLDDVLVTIADPRHETLLPPEDYDERFAQLLKDFTRRAAMKWNGSSEMRFVNAQIGRWMPGGAPVLVDTQPLKLHGVLDTISAVAATPRPEGFLPLEFLNPDLRAIMEKICAEEEFAGYAHSEEFRRLGVGSMLRETMQRMSITINRTDQLCAVGNDQRMLLFACHDSTIAGILTSLGAIKDPDWFWPPYTAYITMELFRYTREGVACSRTDKIKPSSWFVRLNYQGGPVVLPRCAEKGTYLPGRKGVYTFASGLIKDLVSEFAPDEEGKRFGEEVEPKKLARM</sequence>
<dbReference type="PANTHER" id="PTHR11567">
    <property type="entry name" value="ACID PHOSPHATASE-RELATED"/>
    <property type="match status" value="1"/>
</dbReference>
<reference evidence="3" key="1">
    <citation type="submission" date="2021-06" db="EMBL/GenBank/DDBJ databases">
        <title>Comparative genomics, transcriptomics and evolutionary studies reveal genomic signatures of adaptation to plant cell wall in hemibiotrophic fungi.</title>
        <authorList>
            <consortium name="DOE Joint Genome Institute"/>
            <person name="Baroncelli R."/>
            <person name="Diaz J.F."/>
            <person name="Benocci T."/>
            <person name="Peng M."/>
            <person name="Battaglia E."/>
            <person name="Haridas S."/>
            <person name="Andreopoulos W."/>
            <person name="Labutti K."/>
            <person name="Pangilinan J."/>
            <person name="Floch G.L."/>
            <person name="Makela M.R."/>
            <person name="Henrissat B."/>
            <person name="Grigoriev I.V."/>
            <person name="Crouch J.A."/>
            <person name="De Vries R.P."/>
            <person name="Sukno S.A."/>
            <person name="Thon M.R."/>
        </authorList>
    </citation>
    <scope>NUCLEOTIDE SEQUENCE</scope>
    <source>
        <strain evidence="3">CBS 125086</strain>
    </source>
</reference>
<evidence type="ECO:0000313" key="3">
    <source>
        <dbReference type="EMBL" id="KAK1564195.1"/>
    </source>
</evidence>
<comment type="caution">
    <text evidence="3">The sequence shown here is derived from an EMBL/GenBank/DDBJ whole genome shotgun (WGS) entry which is preliminary data.</text>
</comment>
<protein>
    <submittedName>
        <fullName evidence="3">Acid phosphatase</fullName>
    </submittedName>
</protein>
<organism evidence="3 4">
    <name type="scientific">Colletotrichum navitas</name>
    <dbReference type="NCBI Taxonomy" id="681940"/>
    <lineage>
        <taxon>Eukaryota</taxon>
        <taxon>Fungi</taxon>
        <taxon>Dikarya</taxon>
        <taxon>Ascomycota</taxon>
        <taxon>Pezizomycotina</taxon>
        <taxon>Sordariomycetes</taxon>
        <taxon>Hypocreomycetidae</taxon>
        <taxon>Glomerellales</taxon>
        <taxon>Glomerellaceae</taxon>
        <taxon>Colletotrichum</taxon>
        <taxon>Colletotrichum graminicola species complex</taxon>
    </lineage>
</organism>
<dbReference type="SUPFAM" id="SSF53254">
    <property type="entry name" value="Phosphoglycerate mutase-like"/>
    <property type="match status" value="1"/>
</dbReference>
<proteinExistence type="inferred from homology"/>
<comment type="similarity">
    <text evidence="1">Belongs to the histidine acid phosphatase family.</text>
</comment>
<evidence type="ECO:0000313" key="4">
    <source>
        <dbReference type="Proteomes" id="UP001230504"/>
    </source>
</evidence>
<dbReference type="InterPro" id="IPR029033">
    <property type="entry name" value="His_PPase_superfam"/>
</dbReference>
<keyword evidence="4" id="KW-1185">Reference proteome</keyword>
<evidence type="ECO:0000256" key="1">
    <source>
        <dbReference type="ARBA" id="ARBA00005375"/>
    </source>
</evidence>
<dbReference type="AlphaFoldDB" id="A0AAD8PJL1"/>
<dbReference type="GeneID" id="85440412"/>
<evidence type="ECO:0000256" key="2">
    <source>
        <dbReference type="ARBA" id="ARBA00022801"/>
    </source>
</evidence>
<dbReference type="GO" id="GO:0016791">
    <property type="term" value="F:phosphatase activity"/>
    <property type="evidence" value="ECO:0007669"/>
    <property type="project" value="TreeGrafter"/>
</dbReference>